<dbReference type="Proteomes" id="UP000241960">
    <property type="component" value="Unassembled WGS sequence"/>
</dbReference>
<evidence type="ECO:0000256" key="6">
    <source>
        <dbReference type="ARBA" id="ARBA00023136"/>
    </source>
</evidence>
<evidence type="ECO:0000259" key="8">
    <source>
        <dbReference type="Pfam" id="PF01478"/>
    </source>
</evidence>
<evidence type="ECO:0000256" key="3">
    <source>
        <dbReference type="ARBA" id="ARBA00022475"/>
    </source>
</evidence>
<sequence length="228" mass="27091">MILQLLFYPILFSYLYQLCHVQSLKLKYLLLRSRCDYCHQQLKFINMIPILSYMMQRGKTRCCNHKLSYFYIIGELLALFPTFIHTYMTLNVNYATFLLIYLFLLVFSIYDIQTLTLPLHVIIIFIFCGTFITHGNLYTFLYIATLLHIFYFIFYQVIGYGDILLFSILSYLLPYTMFVLTILMTFLIAGLFALVCMMVFHQANRKIPLVPFIFIAFNFLIIFNEPLT</sequence>
<comment type="similarity">
    <text evidence="2">Belongs to the peptidase A24 family.</text>
</comment>
<dbReference type="EMBL" id="PZFQ01000052">
    <property type="protein sequence ID" value="PTI74027.1"/>
    <property type="molecule type" value="Genomic_DNA"/>
</dbReference>
<feature type="transmembrane region" description="Helical" evidence="7">
    <location>
        <begin position="67"/>
        <end position="88"/>
    </location>
</feature>
<feature type="transmembrane region" description="Helical" evidence="7">
    <location>
        <begin position="178"/>
        <end position="200"/>
    </location>
</feature>
<proteinExistence type="inferred from homology"/>
<dbReference type="GO" id="GO:0005886">
    <property type="term" value="C:plasma membrane"/>
    <property type="evidence" value="ECO:0007669"/>
    <property type="project" value="UniProtKB-SubCell"/>
</dbReference>
<reference evidence="10 11" key="1">
    <citation type="journal article" date="2016" name="Front. Microbiol.">
        <title>Comprehensive Phylogenetic Analysis of Bovine Non-aureus Staphylococci Species Based on Whole-Genome Sequencing.</title>
        <authorList>
            <person name="Naushad S."/>
            <person name="Barkema H.W."/>
            <person name="Luby C."/>
            <person name="Condas L.A."/>
            <person name="Nobrega D.B."/>
            <person name="Carson D.A."/>
            <person name="De Buck J."/>
        </authorList>
    </citation>
    <scope>NUCLEOTIDE SEQUENCE [LARGE SCALE GENOMIC DNA]</scope>
    <source>
        <strain evidence="10 11">SNUC 1231</strain>
    </source>
</reference>
<feature type="domain" description="Prepilin type IV endopeptidase peptidase" evidence="8">
    <location>
        <begin position="98"/>
        <end position="194"/>
    </location>
</feature>
<dbReference type="InterPro" id="IPR010627">
    <property type="entry name" value="Prepilin_pept_A24_N"/>
</dbReference>
<comment type="subcellular location">
    <subcellularLocation>
        <location evidence="1">Cell membrane</location>
        <topology evidence="1">Multi-pass membrane protein</topology>
    </subcellularLocation>
</comment>
<feature type="transmembrane region" description="Helical" evidence="7">
    <location>
        <begin position="6"/>
        <end position="24"/>
    </location>
</feature>
<feature type="domain" description="Prepilin peptidase A24 N-terminal" evidence="9">
    <location>
        <begin position="10"/>
        <end position="83"/>
    </location>
</feature>
<dbReference type="RefSeq" id="WP_107545370.1">
    <property type="nucleotide sequence ID" value="NZ_PZFO01000062.1"/>
</dbReference>
<dbReference type="PANTHER" id="PTHR30487">
    <property type="entry name" value="TYPE 4 PREPILIN-LIKE PROTEINS LEADER PEPTIDE-PROCESSING ENZYME"/>
    <property type="match status" value="1"/>
</dbReference>
<dbReference type="InterPro" id="IPR000045">
    <property type="entry name" value="Prepilin_IV_endopep_pep"/>
</dbReference>
<gene>
    <name evidence="10" type="ORF">BU058_12180</name>
</gene>
<feature type="transmembrane region" description="Helical" evidence="7">
    <location>
        <begin position="119"/>
        <end position="143"/>
    </location>
</feature>
<evidence type="ECO:0000259" key="9">
    <source>
        <dbReference type="Pfam" id="PF06750"/>
    </source>
</evidence>
<dbReference type="GO" id="GO:0004190">
    <property type="term" value="F:aspartic-type endopeptidase activity"/>
    <property type="evidence" value="ECO:0007669"/>
    <property type="project" value="InterPro"/>
</dbReference>
<protein>
    <submittedName>
        <fullName evidence="10">Signal peptidase</fullName>
    </submittedName>
</protein>
<evidence type="ECO:0000256" key="2">
    <source>
        <dbReference type="ARBA" id="ARBA00005801"/>
    </source>
</evidence>
<name>A0A9Q6MU48_9STAP</name>
<comment type="caution">
    <text evidence="10">The sequence shown here is derived from an EMBL/GenBank/DDBJ whole genome shotgun (WGS) entry which is preliminary data.</text>
</comment>
<dbReference type="Pfam" id="PF01478">
    <property type="entry name" value="Peptidase_A24"/>
    <property type="match status" value="1"/>
</dbReference>
<dbReference type="PANTHER" id="PTHR30487:SF0">
    <property type="entry name" value="PREPILIN LEADER PEPTIDASE_N-METHYLTRANSFERASE-RELATED"/>
    <property type="match status" value="1"/>
</dbReference>
<keyword evidence="4 7" id="KW-0812">Transmembrane</keyword>
<evidence type="ECO:0000313" key="10">
    <source>
        <dbReference type="EMBL" id="PTI74027.1"/>
    </source>
</evidence>
<evidence type="ECO:0000256" key="5">
    <source>
        <dbReference type="ARBA" id="ARBA00022989"/>
    </source>
</evidence>
<dbReference type="AlphaFoldDB" id="A0A9Q6MU48"/>
<accession>A0A9Q6MU48</accession>
<keyword evidence="6 7" id="KW-0472">Membrane</keyword>
<dbReference type="GO" id="GO:0006465">
    <property type="term" value="P:signal peptide processing"/>
    <property type="evidence" value="ECO:0007669"/>
    <property type="project" value="TreeGrafter"/>
</dbReference>
<organism evidence="10 11">
    <name type="scientific">Staphylococcus succinus</name>
    <dbReference type="NCBI Taxonomy" id="61015"/>
    <lineage>
        <taxon>Bacteria</taxon>
        <taxon>Bacillati</taxon>
        <taxon>Bacillota</taxon>
        <taxon>Bacilli</taxon>
        <taxon>Bacillales</taxon>
        <taxon>Staphylococcaceae</taxon>
        <taxon>Staphylococcus</taxon>
    </lineage>
</organism>
<keyword evidence="3" id="KW-1003">Cell membrane</keyword>
<keyword evidence="5 7" id="KW-1133">Transmembrane helix</keyword>
<feature type="transmembrane region" description="Helical" evidence="7">
    <location>
        <begin position="206"/>
        <end position="223"/>
    </location>
</feature>
<evidence type="ECO:0000256" key="1">
    <source>
        <dbReference type="ARBA" id="ARBA00004651"/>
    </source>
</evidence>
<evidence type="ECO:0000256" key="4">
    <source>
        <dbReference type="ARBA" id="ARBA00022692"/>
    </source>
</evidence>
<dbReference type="Pfam" id="PF06750">
    <property type="entry name" value="A24_N_bact"/>
    <property type="match status" value="1"/>
</dbReference>
<dbReference type="InterPro" id="IPR050882">
    <property type="entry name" value="Prepilin_peptidase/N-MTase"/>
</dbReference>
<evidence type="ECO:0000256" key="7">
    <source>
        <dbReference type="SAM" id="Phobius"/>
    </source>
</evidence>
<evidence type="ECO:0000313" key="11">
    <source>
        <dbReference type="Proteomes" id="UP000241960"/>
    </source>
</evidence>